<sequence length="604" mass="69207">MGACVGKNSHLKHGKHEPYLPVPVKHRNYNNNNTNHMIAKFRESQTDRTLPKIYRLSYLSRQDFDPRSFDFTDELCQHILGYLSLEDRLRLECVCIQWQRLIFNGVQELHYPLPRGLCPAVQGMADKQWLWVSRQVLRKCHELTKINLVPTADTDVLSVLAKHCHRLEEIEWRFDNLRPVRREVLSKLCDECADSLTKVRIKELCEREFNSESGLSILIVYSEYLSNVTHVSVALDSDKCLKYFQLFADIYSERIAELELQLKFSSEYCLVGDTFAYVSLFRRLRALHLTLESVSNGQTLDVELSAGAQLLATQCPLLTRVTIELRDNIRVTGDQPVLASLSSLTNLQALEVRIRTDGIELGTLDALKPMVKLHQLSLTYGALTDWHTRDIADSCAQLSRLTLKTGQRLSDETLYSVSRLPRLKDFRLYCQPYVTQDIGDAGVCHMVANCHRLQHMALECGVKCSEVTFLALIGWANKRKHLSHRFSFSWERPDECNTSRDPNARLPAHELWPDLLRLPQNLTVVCREYFVGKCGTGMATAIERYRRLFKWSAPVANGVVVGADQLDSRCINRESVRSVGHTNPQTPPVYYKFARYPDVVPQPL</sequence>
<dbReference type="OrthoDB" id="6509070at2759"/>
<evidence type="ECO:0000313" key="3">
    <source>
        <dbReference type="Proteomes" id="UP000759131"/>
    </source>
</evidence>
<evidence type="ECO:0000259" key="1">
    <source>
        <dbReference type="Pfam" id="PF12937"/>
    </source>
</evidence>
<evidence type="ECO:0000313" key="2">
    <source>
        <dbReference type="EMBL" id="CAD7630650.1"/>
    </source>
</evidence>
<dbReference type="EMBL" id="CAJPIZ010008364">
    <property type="protein sequence ID" value="CAG2111080.1"/>
    <property type="molecule type" value="Genomic_DNA"/>
</dbReference>
<dbReference type="InterPro" id="IPR032675">
    <property type="entry name" value="LRR_dom_sf"/>
</dbReference>
<dbReference type="SUPFAM" id="SSF81383">
    <property type="entry name" value="F-box domain"/>
    <property type="match status" value="1"/>
</dbReference>
<dbReference type="Pfam" id="PF12937">
    <property type="entry name" value="F-box-like"/>
    <property type="match status" value="1"/>
</dbReference>
<feature type="domain" description="F-box" evidence="1">
    <location>
        <begin position="73"/>
        <end position="104"/>
    </location>
</feature>
<gene>
    <name evidence="2" type="ORF">OSB1V03_LOCUS11062</name>
</gene>
<proteinExistence type="predicted"/>
<dbReference type="InterPro" id="IPR036047">
    <property type="entry name" value="F-box-like_dom_sf"/>
</dbReference>
<organism evidence="2">
    <name type="scientific">Medioppia subpectinata</name>
    <dbReference type="NCBI Taxonomy" id="1979941"/>
    <lineage>
        <taxon>Eukaryota</taxon>
        <taxon>Metazoa</taxon>
        <taxon>Ecdysozoa</taxon>
        <taxon>Arthropoda</taxon>
        <taxon>Chelicerata</taxon>
        <taxon>Arachnida</taxon>
        <taxon>Acari</taxon>
        <taxon>Acariformes</taxon>
        <taxon>Sarcoptiformes</taxon>
        <taxon>Oribatida</taxon>
        <taxon>Brachypylina</taxon>
        <taxon>Oppioidea</taxon>
        <taxon>Oppiidae</taxon>
        <taxon>Medioppia</taxon>
    </lineage>
</organism>
<name>A0A7R9KWF2_9ACAR</name>
<dbReference type="Proteomes" id="UP000759131">
    <property type="component" value="Unassembled WGS sequence"/>
</dbReference>
<reference evidence="2" key="1">
    <citation type="submission" date="2020-11" db="EMBL/GenBank/DDBJ databases">
        <authorList>
            <person name="Tran Van P."/>
        </authorList>
    </citation>
    <scope>NUCLEOTIDE SEQUENCE</scope>
</reference>
<protein>
    <recommendedName>
        <fullName evidence="1">F-box domain-containing protein</fullName>
    </recommendedName>
</protein>
<dbReference type="EMBL" id="OC862939">
    <property type="protein sequence ID" value="CAD7630650.1"/>
    <property type="molecule type" value="Genomic_DNA"/>
</dbReference>
<dbReference type="AlphaFoldDB" id="A0A7R9KWF2"/>
<dbReference type="InterPro" id="IPR001810">
    <property type="entry name" value="F-box_dom"/>
</dbReference>
<dbReference type="Gene3D" id="1.20.1280.50">
    <property type="match status" value="1"/>
</dbReference>
<accession>A0A7R9KWF2</accession>
<dbReference type="CDD" id="cd09917">
    <property type="entry name" value="F-box_SF"/>
    <property type="match status" value="1"/>
</dbReference>
<dbReference type="Gene3D" id="3.80.10.10">
    <property type="entry name" value="Ribonuclease Inhibitor"/>
    <property type="match status" value="1"/>
</dbReference>
<keyword evidence="3" id="KW-1185">Reference proteome</keyword>
<dbReference type="SUPFAM" id="SSF52047">
    <property type="entry name" value="RNI-like"/>
    <property type="match status" value="1"/>
</dbReference>